<protein>
    <submittedName>
        <fullName evidence="1">Uncharacterized protein</fullName>
    </submittedName>
</protein>
<evidence type="ECO:0000313" key="2">
    <source>
        <dbReference type="Proteomes" id="UP001057452"/>
    </source>
</evidence>
<keyword evidence="2" id="KW-1185">Reference proteome</keyword>
<reference evidence="1" key="1">
    <citation type="submission" date="2022-05" db="EMBL/GenBank/DDBJ databases">
        <title>Chromosome-level genome of Chaenocephalus aceratus.</title>
        <authorList>
            <person name="Park H."/>
        </authorList>
    </citation>
    <scope>NUCLEOTIDE SEQUENCE</scope>
    <source>
        <strain evidence="1">KU_202001</strain>
    </source>
</reference>
<dbReference type="EMBL" id="CM043796">
    <property type="protein sequence ID" value="KAI4816662.1"/>
    <property type="molecule type" value="Genomic_DNA"/>
</dbReference>
<gene>
    <name evidence="1" type="ORF">KUCAC02_008978</name>
</gene>
<sequence length="192" mass="21277">MPQVEMILFLLTIIVMCVDGQDPASKVMTDRYAVFWNRTNPRWDQRRIGGRALSIISQAVCVSDAMETDIPRHQRPSLGGTKELTAGERGIPGFRPFPDSLPLGSAWMKNGHTKRQPRLNIDWVSGPQPSPSAATEPLKGRHCFRSYSAAHSRLYMCAEGGSGPVETPVVPHALYEPSPAERRCPARPLRCT</sequence>
<comment type="caution">
    <text evidence="1">The sequence shown here is derived from an EMBL/GenBank/DDBJ whole genome shotgun (WGS) entry which is preliminary data.</text>
</comment>
<proteinExistence type="predicted"/>
<evidence type="ECO:0000313" key="1">
    <source>
        <dbReference type="EMBL" id="KAI4816662.1"/>
    </source>
</evidence>
<name>A0ACB9WTL9_CHAAC</name>
<accession>A0ACB9WTL9</accession>
<feature type="non-terminal residue" evidence="1">
    <location>
        <position position="192"/>
    </location>
</feature>
<organism evidence="1 2">
    <name type="scientific">Chaenocephalus aceratus</name>
    <name type="common">Blackfin icefish</name>
    <name type="synonym">Chaenichthys aceratus</name>
    <dbReference type="NCBI Taxonomy" id="36190"/>
    <lineage>
        <taxon>Eukaryota</taxon>
        <taxon>Metazoa</taxon>
        <taxon>Chordata</taxon>
        <taxon>Craniata</taxon>
        <taxon>Vertebrata</taxon>
        <taxon>Euteleostomi</taxon>
        <taxon>Actinopterygii</taxon>
        <taxon>Neopterygii</taxon>
        <taxon>Teleostei</taxon>
        <taxon>Neoteleostei</taxon>
        <taxon>Acanthomorphata</taxon>
        <taxon>Eupercaria</taxon>
        <taxon>Perciformes</taxon>
        <taxon>Notothenioidei</taxon>
        <taxon>Channichthyidae</taxon>
        <taxon>Chaenocephalus</taxon>
    </lineage>
</organism>
<dbReference type="Proteomes" id="UP001057452">
    <property type="component" value="Chromosome 12"/>
</dbReference>